<name>A0A385EE70_9CAUD</name>
<proteinExistence type="predicted"/>
<keyword evidence="2" id="KW-1185">Reference proteome</keyword>
<protein>
    <submittedName>
        <fullName evidence="1">Uncharacterized protein</fullName>
    </submittedName>
</protein>
<reference evidence="1" key="2">
    <citation type="submission" date="2021-07" db="EMBL/GenBank/DDBJ databases">
        <title>Giant CbK-like Caulobacter bacteriophages have genetically divergent genomes.</title>
        <authorList>
            <person name="Wilson K."/>
            <person name="Ely B."/>
        </authorList>
    </citation>
    <scope>NUCLEOTIDE SEQUENCE</scope>
</reference>
<reference evidence="1" key="1">
    <citation type="submission" date="2018-07" db="EMBL/GenBank/DDBJ databases">
        <authorList>
            <person name="Wilson K.M."/>
            <person name="Ely B."/>
        </authorList>
    </citation>
    <scope>NUCLEOTIDE SEQUENCE</scope>
</reference>
<evidence type="ECO:0000313" key="1">
    <source>
        <dbReference type="EMBL" id="AXQ69966.1"/>
    </source>
</evidence>
<dbReference type="EMBL" id="MH588547">
    <property type="protein sequence ID" value="AXQ69966.1"/>
    <property type="molecule type" value="Genomic_DNA"/>
</dbReference>
<sequence length="128" mass="14030">MSQDHLNLFSHRPILDHGEEPPLSEIIETYYAKHGMAADKAAQVAYAYMSKLSSDIQAATAPDPRDDNGHQLAHLSVKVAALLKLPTQLIAGDRAHIAAVKLYNAIQSGDQDEIFAVLREIKQAFPTL</sequence>
<gene>
    <name evidence="1" type="ORF">CcrSC_gp384</name>
</gene>
<accession>A0A385EE70</accession>
<organism evidence="1 2">
    <name type="scientific">Caulobacter phage CcrSC</name>
    <dbReference type="NCBI Taxonomy" id="2283272"/>
    <lineage>
        <taxon>Viruses</taxon>
        <taxon>Duplodnaviria</taxon>
        <taxon>Heunggongvirae</taxon>
        <taxon>Uroviricota</taxon>
        <taxon>Caudoviricetes</taxon>
        <taxon>Jeanschmidtviridae</taxon>
        <taxon>Bertelyvirus</taxon>
        <taxon>Bertelyvirus SC</taxon>
    </lineage>
</organism>
<evidence type="ECO:0000313" key="2">
    <source>
        <dbReference type="Proteomes" id="UP000259683"/>
    </source>
</evidence>
<dbReference type="Proteomes" id="UP000259683">
    <property type="component" value="Segment"/>
</dbReference>